<dbReference type="SUPFAM" id="SSF64153">
    <property type="entry name" value="YjeF N-terminal domain-like"/>
    <property type="match status" value="1"/>
</dbReference>
<comment type="caution">
    <text evidence="11">The sequence shown here is derived from an EMBL/GenBank/DDBJ whole genome shotgun (WGS) entry which is preliminary data.</text>
</comment>
<keyword evidence="12" id="KW-1185">Reference proteome</keyword>
<dbReference type="AlphaFoldDB" id="A0A0T6AXP1"/>
<evidence type="ECO:0000256" key="9">
    <source>
        <dbReference type="ARBA" id="ARBA00023235"/>
    </source>
</evidence>
<dbReference type="GO" id="GO:0005739">
    <property type="term" value="C:mitochondrion"/>
    <property type="evidence" value="ECO:0007669"/>
    <property type="project" value="TreeGrafter"/>
</dbReference>
<dbReference type="GO" id="GO:0052856">
    <property type="term" value="F:NAD(P)HX epimerase activity"/>
    <property type="evidence" value="ECO:0007669"/>
    <property type="project" value="UniProtKB-EC"/>
</dbReference>
<dbReference type="InterPro" id="IPR032976">
    <property type="entry name" value="YJEFN_prot_NAXE-like"/>
</dbReference>
<evidence type="ECO:0000259" key="10">
    <source>
        <dbReference type="PROSITE" id="PS51385"/>
    </source>
</evidence>
<proteinExistence type="predicted"/>
<evidence type="ECO:0000256" key="6">
    <source>
        <dbReference type="ARBA" id="ARBA00022857"/>
    </source>
</evidence>
<keyword evidence="8" id="KW-0520">NAD</keyword>
<keyword evidence="7" id="KW-0630">Potassium</keyword>
<dbReference type="PANTHER" id="PTHR13232">
    <property type="entry name" value="NAD(P)H-HYDRATE EPIMERASE"/>
    <property type="match status" value="1"/>
</dbReference>
<protein>
    <recommendedName>
        <fullName evidence="3">NAD(P)H-hydrate epimerase</fullName>
        <ecNumber evidence="3">5.1.99.6</ecNumber>
    </recommendedName>
</protein>
<dbReference type="Gene3D" id="3.40.50.10260">
    <property type="entry name" value="YjeF N-terminal domain"/>
    <property type="match status" value="1"/>
</dbReference>
<dbReference type="EC" id="5.1.99.6" evidence="3"/>
<gene>
    <name evidence="11" type="ORF">AMK59_6776</name>
</gene>
<organism evidence="11 12">
    <name type="scientific">Oryctes borbonicus</name>
    <dbReference type="NCBI Taxonomy" id="1629725"/>
    <lineage>
        <taxon>Eukaryota</taxon>
        <taxon>Metazoa</taxon>
        <taxon>Ecdysozoa</taxon>
        <taxon>Arthropoda</taxon>
        <taxon>Hexapoda</taxon>
        <taxon>Insecta</taxon>
        <taxon>Pterygota</taxon>
        <taxon>Neoptera</taxon>
        <taxon>Endopterygota</taxon>
        <taxon>Coleoptera</taxon>
        <taxon>Polyphaga</taxon>
        <taxon>Scarabaeiformia</taxon>
        <taxon>Scarabaeidae</taxon>
        <taxon>Dynastinae</taxon>
        <taxon>Oryctes</taxon>
    </lineage>
</organism>
<dbReference type="PROSITE" id="PS51385">
    <property type="entry name" value="YJEF_N"/>
    <property type="match status" value="1"/>
</dbReference>
<keyword evidence="6" id="KW-0521">NADP</keyword>
<feature type="domain" description="YjeF N-terminal" evidence="10">
    <location>
        <begin position="67"/>
        <end position="244"/>
    </location>
</feature>
<comment type="catalytic activity">
    <reaction evidence="1">
        <text>(6R)-NADHX = (6S)-NADHX</text>
        <dbReference type="Rhea" id="RHEA:32215"/>
        <dbReference type="ChEBI" id="CHEBI:64074"/>
        <dbReference type="ChEBI" id="CHEBI:64075"/>
        <dbReference type="EC" id="5.1.99.6"/>
    </reaction>
</comment>
<evidence type="ECO:0000256" key="7">
    <source>
        <dbReference type="ARBA" id="ARBA00022958"/>
    </source>
</evidence>
<dbReference type="OrthoDB" id="10064708at2759"/>
<dbReference type="InterPro" id="IPR004443">
    <property type="entry name" value="YjeF_N_dom"/>
</dbReference>
<evidence type="ECO:0000256" key="4">
    <source>
        <dbReference type="ARBA" id="ARBA00022723"/>
    </source>
</evidence>
<sequence>HRQAVGISEALSILRLNCLLVKRSKIFTNLLWCYLLSRASLNANRRYITTDKGPLYNMVKFLTQEEATNIDVQLFNDYKFSVDQLMELAGLSCAHAIAKTYSKEQLSNKNIIVCCGPGNNGGDGLVCARHLKLFGYCTAVYYPKKTDKPLYHNLTHQCREMDISILDQLPKENEYNNYGLIVDALFGFSFKPPVRADFVPVMEFMKCSKIPVISIDIPSGWHVEKGEPEEGGIKPEMLISLTAP</sequence>
<dbReference type="EMBL" id="LJIG01022561">
    <property type="protein sequence ID" value="KRT79916.1"/>
    <property type="molecule type" value="Genomic_DNA"/>
</dbReference>
<dbReference type="GO" id="GO:0000166">
    <property type="term" value="F:nucleotide binding"/>
    <property type="evidence" value="ECO:0007669"/>
    <property type="project" value="UniProtKB-KW"/>
</dbReference>
<dbReference type="Pfam" id="PF03853">
    <property type="entry name" value="YjeF_N"/>
    <property type="match status" value="1"/>
</dbReference>
<evidence type="ECO:0000256" key="1">
    <source>
        <dbReference type="ARBA" id="ARBA00000013"/>
    </source>
</evidence>
<evidence type="ECO:0000313" key="11">
    <source>
        <dbReference type="EMBL" id="KRT79916.1"/>
    </source>
</evidence>
<dbReference type="Proteomes" id="UP000051574">
    <property type="component" value="Unassembled WGS sequence"/>
</dbReference>
<reference evidence="11 12" key="1">
    <citation type="submission" date="2015-09" db="EMBL/GenBank/DDBJ databases">
        <title>Draft genome of the scarab beetle Oryctes borbonicus.</title>
        <authorList>
            <person name="Meyer J.M."/>
            <person name="Markov G.V."/>
            <person name="Baskaran P."/>
            <person name="Herrmann M."/>
            <person name="Sommer R.J."/>
            <person name="Roedelsperger C."/>
        </authorList>
    </citation>
    <scope>NUCLEOTIDE SEQUENCE [LARGE SCALE GENOMIC DNA]</scope>
    <source>
        <strain evidence="11">OB123</strain>
        <tissue evidence="11">Whole animal</tissue>
    </source>
</reference>
<evidence type="ECO:0000256" key="2">
    <source>
        <dbReference type="ARBA" id="ARBA00000909"/>
    </source>
</evidence>
<evidence type="ECO:0000256" key="5">
    <source>
        <dbReference type="ARBA" id="ARBA00022741"/>
    </source>
</evidence>
<evidence type="ECO:0000313" key="12">
    <source>
        <dbReference type="Proteomes" id="UP000051574"/>
    </source>
</evidence>
<feature type="non-terminal residue" evidence="11">
    <location>
        <position position="1"/>
    </location>
</feature>
<keyword evidence="9" id="KW-0413">Isomerase</keyword>
<accession>A0A0T6AXP1</accession>
<feature type="non-terminal residue" evidence="11">
    <location>
        <position position="244"/>
    </location>
</feature>
<comment type="catalytic activity">
    <reaction evidence="2">
        <text>(6R)-NADPHX = (6S)-NADPHX</text>
        <dbReference type="Rhea" id="RHEA:32227"/>
        <dbReference type="ChEBI" id="CHEBI:64076"/>
        <dbReference type="ChEBI" id="CHEBI:64077"/>
        <dbReference type="EC" id="5.1.99.6"/>
    </reaction>
</comment>
<dbReference type="PANTHER" id="PTHR13232:SF10">
    <property type="entry name" value="NAD(P)H-HYDRATE EPIMERASE"/>
    <property type="match status" value="1"/>
</dbReference>
<keyword evidence="5" id="KW-0547">Nucleotide-binding</keyword>
<keyword evidence="4" id="KW-0479">Metal-binding</keyword>
<dbReference type="NCBIfam" id="TIGR00197">
    <property type="entry name" value="yjeF_nterm"/>
    <property type="match status" value="1"/>
</dbReference>
<dbReference type="InterPro" id="IPR036652">
    <property type="entry name" value="YjeF_N_dom_sf"/>
</dbReference>
<name>A0A0T6AXP1_9SCAR</name>
<dbReference type="GO" id="GO:0046872">
    <property type="term" value="F:metal ion binding"/>
    <property type="evidence" value="ECO:0007669"/>
    <property type="project" value="UniProtKB-KW"/>
</dbReference>
<evidence type="ECO:0000256" key="8">
    <source>
        <dbReference type="ARBA" id="ARBA00023027"/>
    </source>
</evidence>
<evidence type="ECO:0000256" key="3">
    <source>
        <dbReference type="ARBA" id="ARBA00012228"/>
    </source>
</evidence>